<sequence>MPNEPSEDELEVLEKRVEALETQLDGQSSQLRRLWGVLLLVVGTIVLFGFSILVPQTGTRALLILAIWSLPFVIFYLAR</sequence>
<dbReference type="AlphaFoldDB" id="A0A8J8Q4L3"/>
<keyword evidence="2" id="KW-1133">Transmembrane helix</keyword>
<feature type="coiled-coil region" evidence="1">
    <location>
        <begin position="3"/>
        <end position="30"/>
    </location>
</feature>
<dbReference type="RefSeq" id="WP_148859582.1">
    <property type="nucleotide sequence ID" value="NZ_PHNJ01000012.1"/>
</dbReference>
<feature type="transmembrane region" description="Helical" evidence="2">
    <location>
        <begin position="60"/>
        <end position="78"/>
    </location>
</feature>
<dbReference type="EMBL" id="PHNJ01000012">
    <property type="protein sequence ID" value="TYL37095.1"/>
    <property type="molecule type" value="Genomic_DNA"/>
</dbReference>
<proteinExistence type="predicted"/>
<organism evidence="3 4">
    <name type="scientific">Natronococcus pandeyae</name>
    <dbReference type="NCBI Taxonomy" id="2055836"/>
    <lineage>
        <taxon>Archaea</taxon>
        <taxon>Methanobacteriati</taxon>
        <taxon>Methanobacteriota</taxon>
        <taxon>Stenosarchaea group</taxon>
        <taxon>Halobacteria</taxon>
        <taxon>Halobacteriales</taxon>
        <taxon>Natrialbaceae</taxon>
        <taxon>Natronococcus</taxon>
    </lineage>
</organism>
<keyword evidence="4" id="KW-1185">Reference proteome</keyword>
<evidence type="ECO:0000256" key="1">
    <source>
        <dbReference type="SAM" id="Coils"/>
    </source>
</evidence>
<feature type="transmembrane region" description="Helical" evidence="2">
    <location>
        <begin position="34"/>
        <end position="54"/>
    </location>
</feature>
<name>A0A8J8Q4L3_9EURY</name>
<evidence type="ECO:0000256" key="2">
    <source>
        <dbReference type="SAM" id="Phobius"/>
    </source>
</evidence>
<gene>
    <name evidence="3" type="ORF">CV102_18950</name>
</gene>
<evidence type="ECO:0000313" key="4">
    <source>
        <dbReference type="Proteomes" id="UP000766904"/>
    </source>
</evidence>
<keyword evidence="2" id="KW-0812">Transmembrane</keyword>
<accession>A0A8J8Q4L3</accession>
<dbReference type="Proteomes" id="UP000766904">
    <property type="component" value="Unassembled WGS sequence"/>
</dbReference>
<reference evidence="3" key="1">
    <citation type="submission" date="2017-11" db="EMBL/GenBank/DDBJ databases">
        <authorList>
            <person name="Kajale S.C."/>
            <person name="Sharma A."/>
        </authorList>
    </citation>
    <scope>NUCLEOTIDE SEQUENCE</scope>
    <source>
        <strain evidence="3">LS1_42</strain>
    </source>
</reference>
<evidence type="ECO:0000313" key="3">
    <source>
        <dbReference type="EMBL" id="TYL37095.1"/>
    </source>
</evidence>
<keyword evidence="1" id="KW-0175">Coiled coil</keyword>
<comment type="caution">
    <text evidence="3">The sequence shown here is derived from an EMBL/GenBank/DDBJ whole genome shotgun (WGS) entry which is preliminary data.</text>
</comment>
<protein>
    <submittedName>
        <fullName evidence="3">Uncharacterized protein</fullName>
    </submittedName>
</protein>
<keyword evidence="2" id="KW-0472">Membrane</keyword>